<evidence type="ECO:0000256" key="8">
    <source>
        <dbReference type="ARBA" id="ARBA00022553"/>
    </source>
</evidence>
<evidence type="ECO:0000256" key="2">
    <source>
        <dbReference type="ARBA" id="ARBA00004408"/>
    </source>
</evidence>
<dbReference type="Pfam" id="PF04814">
    <property type="entry name" value="HNF-1_N"/>
    <property type="match status" value="1"/>
</dbReference>
<proteinExistence type="predicted"/>
<dbReference type="GO" id="GO:0044877">
    <property type="term" value="F:protein-containing complex binding"/>
    <property type="evidence" value="ECO:0007669"/>
    <property type="project" value="UniProtKB-ARBA"/>
</dbReference>
<dbReference type="FunFam" id="1.10.260.40:FF:000011">
    <property type="entry name" value="homeobox-containing protein 1 isoform X2"/>
    <property type="match status" value="1"/>
</dbReference>
<evidence type="ECO:0000256" key="13">
    <source>
        <dbReference type="ARBA" id="ARBA00023155"/>
    </source>
</evidence>
<dbReference type="GO" id="GO:0003691">
    <property type="term" value="F:double-stranded telomeric DNA binding"/>
    <property type="evidence" value="ECO:0007669"/>
    <property type="project" value="InterPro"/>
</dbReference>
<keyword evidence="9" id="KW-0832">Ubl conjugation</keyword>
<reference evidence="24" key="1">
    <citation type="submission" date="2023-08" db="EMBL/GenBank/DDBJ databases">
        <title>Pelteobagrus vachellii genome.</title>
        <authorList>
            <person name="Liu H."/>
        </authorList>
    </citation>
    <scope>NUCLEOTIDE SEQUENCE</scope>
    <source>
        <strain evidence="24">PRFRI_2022a</strain>
        <tissue evidence="24">Muscle</tissue>
    </source>
</reference>
<dbReference type="CDD" id="cd00086">
    <property type="entry name" value="homeodomain"/>
    <property type="match status" value="1"/>
</dbReference>
<feature type="region of interest" description="Disordered" evidence="20">
    <location>
        <begin position="418"/>
        <end position="437"/>
    </location>
</feature>
<keyword evidence="5" id="KW-0158">Chromosome</keyword>
<feature type="domain" description="POU-specific atypical" evidence="22">
    <location>
        <begin position="152"/>
        <end position="248"/>
    </location>
</feature>
<evidence type="ECO:0000256" key="5">
    <source>
        <dbReference type="ARBA" id="ARBA00022454"/>
    </source>
</evidence>
<evidence type="ECO:0000256" key="10">
    <source>
        <dbReference type="ARBA" id="ARBA00022895"/>
    </source>
</evidence>
<name>A0AA88MR39_TACVA</name>
<feature type="region of interest" description="Disordered" evidence="20">
    <location>
        <begin position="48"/>
        <end position="115"/>
    </location>
</feature>
<keyword evidence="13 19" id="KW-0371">Homeobox</keyword>
<dbReference type="GO" id="GO:0005737">
    <property type="term" value="C:cytoplasm"/>
    <property type="evidence" value="ECO:0007669"/>
    <property type="project" value="UniProtKB-SubCell"/>
</dbReference>
<dbReference type="CDD" id="cd00093">
    <property type="entry name" value="HTH_XRE"/>
    <property type="match status" value="1"/>
</dbReference>
<dbReference type="GO" id="GO:0045893">
    <property type="term" value="P:positive regulation of DNA-templated transcription"/>
    <property type="evidence" value="ECO:0007669"/>
    <property type="project" value="InterPro"/>
</dbReference>
<dbReference type="FunFam" id="1.10.10.60:FF:000038">
    <property type="entry name" value="Homeobox-containing protein 1 isoform X2"/>
    <property type="match status" value="1"/>
</dbReference>
<dbReference type="EMBL" id="JAVHJS010000011">
    <property type="protein sequence ID" value="KAK2843009.1"/>
    <property type="molecule type" value="Genomic_DNA"/>
</dbReference>
<keyword evidence="11" id="KW-0805">Transcription regulation</keyword>
<dbReference type="PROSITE" id="PS50071">
    <property type="entry name" value="HOMEOBOX_2"/>
    <property type="match status" value="1"/>
</dbReference>
<feature type="region of interest" description="Disordered" evidence="20">
    <location>
        <begin position="361"/>
        <end position="405"/>
    </location>
</feature>
<dbReference type="GO" id="GO:0007004">
    <property type="term" value="P:telomere maintenance via telomerase"/>
    <property type="evidence" value="ECO:0007669"/>
    <property type="project" value="UniProtKB-ARBA"/>
</dbReference>
<gene>
    <name evidence="24" type="ORF">Q7C36_011224</name>
</gene>
<keyword evidence="8" id="KW-0597">Phosphoprotein</keyword>
<dbReference type="InterPro" id="IPR044866">
    <property type="entry name" value="HNF_P1"/>
</dbReference>
<keyword evidence="12 19" id="KW-0238">DNA-binding</keyword>
<dbReference type="AlphaFoldDB" id="A0AA88MR39"/>
<evidence type="ECO:0000256" key="6">
    <source>
        <dbReference type="ARBA" id="ARBA00022490"/>
    </source>
</evidence>
<comment type="subcellular location">
    <subcellularLocation>
        <location evidence="4">Chromosome</location>
        <location evidence="4">Telomere</location>
    </subcellularLocation>
    <subcellularLocation>
        <location evidence="3">Cytoplasm</location>
    </subcellularLocation>
    <subcellularLocation>
        <location evidence="2">Nucleus</location>
        <location evidence="2">Cajal body</location>
    </subcellularLocation>
    <subcellularLocation>
        <location evidence="1">Nucleus</location>
        <location evidence="1">PML body</location>
    </subcellularLocation>
</comment>
<dbReference type="Proteomes" id="UP001187315">
    <property type="component" value="Unassembled WGS sequence"/>
</dbReference>
<feature type="DNA-binding region" description="Homeobox" evidence="19">
    <location>
        <begin position="275"/>
        <end position="349"/>
    </location>
</feature>
<sequence>MSHYTDEPRFTIEQIDLLQRLRGSGMTKQEILHALDTLERLEREHVQKFGQRHPHAGGTRGGGGGVGSHGSSSSAAPSTTAPTSPSSASVATQTVFHGSTPSPSPTSYDTSPPPTITVPMGVVALAAQNGRDSLAPVSNGKLSPTQYPVPARAFGFEPAEEEVDIDDRVEELMRKDSNIIKEEIKAFLGSRRISQAVVAQVTGISQSRISHWLLQQGSDLSEQKKRAFYRWYQLEKTTPGATLAMRPAPMALEDIVEWHQSAPPINCSPGSFRLRRGSRFTWRKECLAVMESYFNDNQYPDEAKREEIANACNAVIQKPGKKLSDLERVTSLKVYNWFANRRKEIKRRANIAAILETHGLEVQSPGGHSNSDEIDGNDFSEPGAEPGLGTDESPGASEHQDPISLAVEMAAVNHSILALSQQGRGGSDVKAEVLDED</sequence>
<evidence type="ECO:0000256" key="3">
    <source>
        <dbReference type="ARBA" id="ARBA00004496"/>
    </source>
</evidence>
<evidence type="ECO:0000256" key="19">
    <source>
        <dbReference type="PROSITE-ProRule" id="PRU00108"/>
    </source>
</evidence>
<feature type="compositionally biased region" description="Basic and acidic residues" evidence="20">
    <location>
        <begin position="427"/>
        <end position="437"/>
    </location>
</feature>
<dbReference type="InterPro" id="IPR001387">
    <property type="entry name" value="Cro/C1-type_HTH"/>
</dbReference>
<evidence type="ECO:0000259" key="22">
    <source>
        <dbReference type="PROSITE" id="PS51936"/>
    </source>
</evidence>
<organism evidence="24 25">
    <name type="scientific">Tachysurus vachellii</name>
    <name type="common">Darkbarbel catfish</name>
    <name type="synonym">Pelteobagrus vachellii</name>
    <dbReference type="NCBI Taxonomy" id="175792"/>
    <lineage>
        <taxon>Eukaryota</taxon>
        <taxon>Metazoa</taxon>
        <taxon>Chordata</taxon>
        <taxon>Craniata</taxon>
        <taxon>Vertebrata</taxon>
        <taxon>Euteleostomi</taxon>
        <taxon>Actinopterygii</taxon>
        <taxon>Neopterygii</taxon>
        <taxon>Teleostei</taxon>
        <taxon>Ostariophysi</taxon>
        <taxon>Siluriformes</taxon>
        <taxon>Bagridae</taxon>
        <taxon>Tachysurus</taxon>
    </lineage>
</organism>
<evidence type="ECO:0000313" key="24">
    <source>
        <dbReference type="EMBL" id="KAK2843009.1"/>
    </source>
</evidence>
<keyword evidence="10" id="KW-0779">Telomere</keyword>
<dbReference type="PANTHER" id="PTHR14618">
    <property type="entry name" value="HOMEODOX-CONTAINING PROTEIN 1 HMBOX1"/>
    <property type="match status" value="1"/>
</dbReference>
<evidence type="ECO:0000259" key="21">
    <source>
        <dbReference type="PROSITE" id="PS50071"/>
    </source>
</evidence>
<dbReference type="Gene3D" id="1.10.10.60">
    <property type="entry name" value="Homeodomain-like"/>
    <property type="match status" value="1"/>
</dbReference>
<dbReference type="PROSITE" id="PS51937">
    <property type="entry name" value="HNF_P1"/>
    <property type="match status" value="1"/>
</dbReference>
<comment type="subunit">
    <text evidence="17">Associates with the telomerase holoenzyme complex. Interacts with DKC1, XRCC6 and COIL.</text>
</comment>
<evidence type="ECO:0000256" key="16">
    <source>
        <dbReference type="ARBA" id="ARBA00059255"/>
    </source>
</evidence>
<evidence type="ECO:0000256" key="4">
    <source>
        <dbReference type="ARBA" id="ARBA00004574"/>
    </source>
</evidence>
<evidence type="ECO:0000256" key="14">
    <source>
        <dbReference type="ARBA" id="ARBA00023163"/>
    </source>
</evidence>
<keyword evidence="15 19" id="KW-0539">Nucleus</keyword>
<evidence type="ECO:0000256" key="15">
    <source>
        <dbReference type="ARBA" id="ARBA00023242"/>
    </source>
</evidence>
<feature type="compositionally biased region" description="Gly residues" evidence="20">
    <location>
        <begin position="58"/>
        <end position="68"/>
    </location>
</feature>
<dbReference type="InterPro" id="IPR009057">
    <property type="entry name" value="Homeodomain-like_sf"/>
</dbReference>
<evidence type="ECO:0000313" key="25">
    <source>
        <dbReference type="Proteomes" id="UP001187315"/>
    </source>
</evidence>
<feature type="domain" description="HNF-p1" evidence="23">
    <location>
        <begin position="6"/>
        <end position="37"/>
    </location>
</feature>
<evidence type="ECO:0000256" key="17">
    <source>
        <dbReference type="ARBA" id="ARBA00064808"/>
    </source>
</evidence>
<protein>
    <recommendedName>
        <fullName evidence="18">Homeobox-containing protein 1</fullName>
    </recommendedName>
</protein>
<evidence type="ECO:0000256" key="11">
    <source>
        <dbReference type="ARBA" id="ARBA00023015"/>
    </source>
</evidence>
<dbReference type="GO" id="GO:0000781">
    <property type="term" value="C:chromosome, telomeric region"/>
    <property type="evidence" value="ECO:0007669"/>
    <property type="project" value="UniProtKB-SubCell"/>
</dbReference>
<dbReference type="SUPFAM" id="SSF47413">
    <property type="entry name" value="lambda repressor-like DNA-binding domains"/>
    <property type="match status" value="1"/>
</dbReference>
<dbReference type="InterPro" id="IPR006899">
    <property type="entry name" value="HNF-1_N"/>
</dbReference>
<feature type="domain" description="Homeobox" evidence="21">
    <location>
        <begin position="273"/>
        <end position="348"/>
    </location>
</feature>
<evidence type="ECO:0000256" key="20">
    <source>
        <dbReference type="SAM" id="MobiDB-lite"/>
    </source>
</evidence>
<feature type="compositionally biased region" description="Low complexity" evidence="20">
    <location>
        <begin position="69"/>
        <end position="92"/>
    </location>
</feature>
<dbReference type="PROSITE" id="PS51936">
    <property type="entry name" value="POU_4"/>
    <property type="match status" value="1"/>
</dbReference>
<accession>A0AA88MR39</accession>
<keyword evidence="6" id="KW-0963">Cytoplasm</keyword>
<dbReference type="SUPFAM" id="SSF46689">
    <property type="entry name" value="Homeodomain-like"/>
    <property type="match status" value="1"/>
</dbReference>
<dbReference type="Gene3D" id="1.10.260.40">
    <property type="entry name" value="lambda repressor-like DNA-binding domains"/>
    <property type="match status" value="1"/>
</dbReference>
<dbReference type="InterPro" id="IPR010982">
    <property type="entry name" value="Lambda_DNA-bd_dom_sf"/>
</dbReference>
<dbReference type="GO" id="GO:0015030">
    <property type="term" value="C:Cajal body"/>
    <property type="evidence" value="ECO:0007669"/>
    <property type="project" value="UniProtKB-SubCell"/>
</dbReference>
<comment type="caution">
    <text evidence="24">The sequence shown here is derived from an EMBL/GenBank/DDBJ whole genome shotgun (WGS) entry which is preliminary data.</text>
</comment>
<evidence type="ECO:0000259" key="23">
    <source>
        <dbReference type="PROSITE" id="PS51937"/>
    </source>
</evidence>
<feature type="compositionally biased region" description="Low complexity" evidence="20">
    <location>
        <begin position="99"/>
        <end position="110"/>
    </location>
</feature>
<evidence type="ECO:0000256" key="1">
    <source>
        <dbReference type="ARBA" id="ARBA00004322"/>
    </source>
</evidence>
<dbReference type="Pfam" id="PF00046">
    <property type="entry name" value="Homeodomain"/>
    <property type="match status" value="1"/>
</dbReference>
<comment type="function">
    <text evidence="16">Binds directly to 5'-TTAGGG-3' repeats in telomeric DNA. Associates with the telomerase complex at sites of active telomere processing and positively regulates telomere elongation. Important for TERT binding to chromatin, indicating a role in recruitment of the telomerase complex to telomeres. Also plays a role in the alternative lengthening of telomeres (ALT) pathway in telomerase-negative cells where it promotes formation and/or maintenance of ALT-associated promyelocytic leukemia bodies (APBs). Enhances formation of telomere C-circles in ALT cells, suggesting a possible role in telomere recombination. Might also be involved in the DNA damage response at telomeres.</text>
</comment>
<evidence type="ECO:0000256" key="9">
    <source>
        <dbReference type="ARBA" id="ARBA00022843"/>
    </source>
</evidence>
<keyword evidence="7" id="KW-1017">Isopeptide bond</keyword>
<dbReference type="InterPro" id="IPR040363">
    <property type="entry name" value="HMBOX1"/>
</dbReference>
<evidence type="ECO:0000256" key="18">
    <source>
        <dbReference type="ARBA" id="ARBA00072740"/>
    </source>
</evidence>
<evidence type="ECO:0000256" key="7">
    <source>
        <dbReference type="ARBA" id="ARBA00022499"/>
    </source>
</evidence>
<keyword evidence="14" id="KW-0804">Transcription</keyword>
<evidence type="ECO:0000256" key="12">
    <source>
        <dbReference type="ARBA" id="ARBA00023125"/>
    </source>
</evidence>
<keyword evidence="25" id="KW-1185">Reference proteome</keyword>
<dbReference type="SMART" id="SM00389">
    <property type="entry name" value="HOX"/>
    <property type="match status" value="1"/>
</dbReference>
<dbReference type="GO" id="GO:0016605">
    <property type="term" value="C:PML body"/>
    <property type="evidence" value="ECO:0007669"/>
    <property type="project" value="UniProtKB-SubCell"/>
</dbReference>
<dbReference type="InterPro" id="IPR001356">
    <property type="entry name" value="HD"/>
</dbReference>
<dbReference type="PANTHER" id="PTHR14618:SF4">
    <property type="entry name" value="HOMEOBOX-CONTAINING PROTEIN 1 ISOFORM X1-RELATED"/>
    <property type="match status" value="1"/>
</dbReference>
<dbReference type="InterPro" id="IPR044869">
    <property type="entry name" value="HNF-1_POU"/>
</dbReference>